<dbReference type="Proteomes" id="UP000784294">
    <property type="component" value="Unassembled WGS sequence"/>
</dbReference>
<proteinExistence type="predicted"/>
<reference evidence="1" key="1">
    <citation type="submission" date="2018-11" db="EMBL/GenBank/DDBJ databases">
        <authorList>
            <consortium name="Pathogen Informatics"/>
        </authorList>
    </citation>
    <scope>NUCLEOTIDE SEQUENCE</scope>
</reference>
<accession>A0A3S5CRP6</accession>
<evidence type="ECO:0000313" key="1">
    <source>
        <dbReference type="EMBL" id="VEL30938.1"/>
    </source>
</evidence>
<gene>
    <name evidence="1" type="ORF">PXEA_LOCUS24378</name>
</gene>
<dbReference type="EMBL" id="CAAALY010117060">
    <property type="protein sequence ID" value="VEL30938.1"/>
    <property type="molecule type" value="Genomic_DNA"/>
</dbReference>
<comment type="caution">
    <text evidence="1">The sequence shown here is derived from an EMBL/GenBank/DDBJ whole genome shotgun (WGS) entry which is preliminary data.</text>
</comment>
<protein>
    <submittedName>
        <fullName evidence="1">Uncharacterized protein</fullName>
    </submittedName>
</protein>
<organism evidence="1 2">
    <name type="scientific">Protopolystoma xenopodis</name>
    <dbReference type="NCBI Taxonomy" id="117903"/>
    <lineage>
        <taxon>Eukaryota</taxon>
        <taxon>Metazoa</taxon>
        <taxon>Spiralia</taxon>
        <taxon>Lophotrochozoa</taxon>
        <taxon>Platyhelminthes</taxon>
        <taxon>Monogenea</taxon>
        <taxon>Polyopisthocotylea</taxon>
        <taxon>Polystomatidea</taxon>
        <taxon>Polystomatidae</taxon>
        <taxon>Protopolystoma</taxon>
    </lineage>
</organism>
<dbReference type="AlphaFoldDB" id="A0A3S5CRP6"/>
<keyword evidence="2" id="KW-1185">Reference proteome</keyword>
<evidence type="ECO:0000313" key="2">
    <source>
        <dbReference type="Proteomes" id="UP000784294"/>
    </source>
</evidence>
<name>A0A3S5CRP6_9PLAT</name>
<sequence>MSVILYLVLDGILHNSVPKCNKNDDYFLPIAYGLTSEDHVVRIAKLMKGVGLPGAVKAIDRFSALCTPMEALDDGIGNETTECNPDYFYVDCKWHICLFSRDLLFSLSDVEVRPFKVYIDT</sequence>